<protein>
    <submittedName>
        <fullName evidence="3">Carbohydrate sulfotransferase 1-like</fullName>
    </submittedName>
</protein>
<dbReference type="GeneID" id="102806828"/>
<accession>A0ABM0MJI5</accession>
<dbReference type="InterPro" id="IPR027417">
    <property type="entry name" value="P-loop_NTPase"/>
</dbReference>
<dbReference type="Proteomes" id="UP000694865">
    <property type="component" value="Unplaced"/>
</dbReference>
<sequence>MVYNRYSKSTRVLTDRNKSIVRVLVLASYRSGSTFVLEFFKQNEKFFSLFEPGHVLAACLPNNEKKKTIFSARIIELLPDIYTCTFKWLYARCYVTAGSGSFSVKNAMSQTSGLQKFHVDDVTEYCNKREHTAVKTIRVKYLNDVVPLIRDSDINLKVLHLVRNPRRKLSSIQKLHKSQFTLEKVMEMVNQYCNVWARNIAVGNDVRTWLKNKYKTIRYEDLAQHPITTATEICQFLGLELPDNVHIWLCDNTDHTSGRAFDTSRNSNITWRNNLSFNEVQQVQSFGSCLQIMKWAGYKIANSLEEMMNLNVSLVVPNIQLNWASIGTSPEYTYSHSAKSTWIGVI</sequence>
<dbReference type="SUPFAM" id="SSF52540">
    <property type="entry name" value="P-loop containing nucleoside triphosphate hydrolases"/>
    <property type="match status" value="1"/>
</dbReference>
<evidence type="ECO:0000313" key="3">
    <source>
        <dbReference type="RefSeq" id="XP_006820176.1"/>
    </source>
</evidence>
<dbReference type="InterPro" id="IPR051135">
    <property type="entry name" value="Gal/GlcNAc/GalNAc_ST"/>
</dbReference>
<reference evidence="3" key="1">
    <citation type="submission" date="2025-08" db="UniProtKB">
        <authorList>
            <consortium name="RefSeq"/>
        </authorList>
    </citation>
    <scope>IDENTIFICATION</scope>
    <source>
        <tissue evidence="3">Testes</tissue>
    </source>
</reference>
<organism evidence="2 3">
    <name type="scientific">Saccoglossus kowalevskii</name>
    <name type="common">Acorn worm</name>
    <dbReference type="NCBI Taxonomy" id="10224"/>
    <lineage>
        <taxon>Eukaryota</taxon>
        <taxon>Metazoa</taxon>
        <taxon>Hemichordata</taxon>
        <taxon>Enteropneusta</taxon>
        <taxon>Harrimaniidae</taxon>
        <taxon>Saccoglossus</taxon>
    </lineage>
</organism>
<dbReference type="Gene3D" id="3.40.50.300">
    <property type="entry name" value="P-loop containing nucleotide triphosphate hydrolases"/>
    <property type="match status" value="1"/>
</dbReference>
<keyword evidence="2" id="KW-1185">Reference proteome</keyword>
<evidence type="ECO:0000259" key="1">
    <source>
        <dbReference type="Pfam" id="PF00685"/>
    </source>
</evidence>
<dbReference type="PANTHER" id="PTHR10704:SF44">
    <property type="entry name" value="LD35051P-RELATED"/>
    <property type="match status" value="1"/>
</dbReference>
<dbReference type="RefSeq" id="XP_006820176.1">
    <property type="nucleotide sequence ID" value="XM_006820113.1"/>
</dbReference>
<gene>
    <name evidence="3" type="primary">LOC102806828</name>
</gene>
<feature type="domain" description="Sulfotransferase" evidence="1">
    <location>
        <begin position="23"/>
        <end position="271"/>
    </location>
</feature>
<dbReference type="PANTHER" id="PTHR10704">
    <property type="entry name" value="CARBOHYDRATE SULFOTRANSFERASE"/>
    <property type="match status" value="1"/>
</dbReference>
<dbReference type="InterPro" id="IPR000863">
    <property type="entry name" value="Sulfotransferase_dom"/>
</dbReference>
<evidence type="ECO:0000313" key="2">
    <source>
        <dbReference type="Proteomes" id="UP000694865"/>
    </source>
</evidence>
<dbReference type="Pfam" id="PF00685">
    <property type="entry name" value="Sulfotransfer_1"/>
    <property type="match status" value="1"/>
</dbReference>
<proteinExistence type="predicted"/>
<name>A0ABM0MJI5_SACKO</name>